<reference evidence="1" key="2">
    <citation type="submission" date="2014-06" db="EMBL/GenBank/DDBJ databases">
        <authorList>
            <person name="Aslett M."/>
        </authorList>
    </citation>
    <scope>NUCLEOTIDE SEQUENCE</scope>
</reference>
<reference evidence="3" key="3">
    <citation type="submission" date="2020-10" db="UniProtKB">
        <authorList>
            <consortium name="WormBaseParasite"/>
        </authorList>
    </citation>
    <scope>IDENTIFICATION</scope>
</reference>
<reference evidence="1 2" key="1">
    <citation type="journal article" date="2013" name="Nature">
        <title>The genomes of four tapeworm species reveal adaptations to parasitism.</title>
        <authorList>
            <person name="Tsai I.J."/>
            <person name="Zarowiecki M."/>
            <person name="Holroyd N."/>
            <person name="Garciarrubio A."/>
            <person name="Sanchez-Flores A."/>
            <person name="Brooks K.L."/>
            <person name="Tracey A."/>
            <person name="Bobes R.J."/>
            <person name="Fragoso G."/>
            <person name="Sciutto E."/>
            <person name="Aslett M."/>
            <person name="Beasley H."/>
            <person name="Bennett H.M."/>
            <person name="Cai J."/>
            <person name="Camicia F."/>
            <person name="Clark R."/>
            <person name="Cucher M."/>
            <person name="De Silva N."/>
            <person name="Day T.A."/>
            <person name="Deplazes P."/>
            <person name="Estrada K."/>
            <person name="Fernandez C."/>
            <person name="Holland P.W."/>
            <person name="Hou J."/>
            <person name="Hu S."/>
            <person name="Huckvale T."/>
            <person name="Hung S.S."/>
            <person name="Kamenetzky L."/>
            <person name="Keane J.A."/>
            <person name="Kiss F."/>
            <person name="Koziol U."/>
            <person name="Lambert O."/>
            <person name="Liu K."/>
            <person name="Luo X."/>
            <person name="Luo Y."/>
            <person name="Macchiaroli N."/>
            <person name="Nichol S."/>
            <person name="Paps J."/>
            <person name="Parkinson J."/>
            <person name="Pouchkina-Stantcheva N."/>
            <person name="Riddiford N."/>
            <person name="Rosenzvit M."/>
            <person name="Salinas G."/>
            <person name="Wasmuth J.D."/>
            <person name="Zamanian M."/>
            <person name="Zheng Y."/>
            <person name="Cai X."/>
            <person name="Soberon X."/>
            <person name="Olson P.D."/>
            <person name="Laclette J.P."/>
            <person name="Brehm K."/>
            <person name="Berriman M."/>
            <person name="Garciarrubio A."/>
            <person name="Bobes R.J."/>
            <person name="Fragoso G."/>
            <person name="Sanchez-Flores A."/>
            <person name="Estrada K."/>
            <person name="Cevallos M.A."/>
            <person name="Morett E."/>
            <person name="Gonzalez V."/>
            <person name="Portillo T."/>
            <person name="Ochoa-Leyva A."/>
            <person name="Jose M.V."/>
            <person name="Sciutto E."/>
            <person name="Landa A."/>
            <person name="Jimenez L."/>
            <person name="Valdes V."/>
            <person name="Carrero J.C."/>
            <person name="Larralde C."/>
            <person name="Morales-Montor J."/>
            <person name="Limon-Lason J."/>
            <person name="Soberon X."/>
            <person name="Laclette J.P."/>
        </authorList>
    </citation>
    <scope>NUCLEOTIDE SEQUENCE [LARGE SCALE GENOMIC DNA]</scope>
</reference>
<dbReference type="WBParaSite" id="EgrG_002007900">
    <property type="protein sequence ID" value="EgrG_002007900"/>
    <property type="gene ID" value="EgrG_002007900"/>
</dbReference>
<dbReference type="EMBL" id="LK028752">
    <property type="protein sequence ID" value="CDS25154.1"/>
    <property type="molecule type" value="Genomic_DNA"/>
</dbReference>
<dbReference type="Proteomes" id="UP000492820">
    <property type="component" value="Unassembled WGS sequence"/>
</dbReference>
<dbReference type="AlphaFoldDB" id="A0A068WYB6"/>
<name>A0A068WYB6_ECHGR</name>
<proteinExistence type="predicted"/>
<organism evidence="1">
    <name type="scientific">Echinococcus granulosus</name>
    <name type="common">Hydatid tapeworm</name>
    <dbReference type="NCBI Taxonomy" id="6210"/>
    <lineage>
        <taxon>Eukaryota</taxon>
        <taxon>Metazoa</taxon>
        <taxon>Spiralia</taxon>
        <taxon>Lophotrochozoa</taxon>
        <taxon>Platyhelminthes</taxon>
        <taxon>Cestoda</taxon>
        <taxon>Eucestoda</taxon>
        <taxon>Cyclophyllidea</taxon>
        <taxon>Taeniidae</taxon>
        <taxon>Echinococcus</taxon>
        <taxon>Echinococcus granulosus group</taxon>
    </lineage>
</organism>
<protein>
    <submittedName>
        <fullName evidence="3">Secreted protein</fullName>
    </submittedName>
</protein>
<sequence length="69" mass="8234">MLLCCGRWSKMSYLPPMSAWALVAHLRCFDLTWRRWQSRFPQPLQPQPQPTIEKSSKKGFQRIFCCFRG</sequence>
<evidence type="ECO:0000313" key="1">
    <source>
        <dbReference type="EMBL" id="CDS25154.1"/>
    </source>
</evidence>
<gene>
    <name evidence="1" type="ORF">EgrG_002007900</name>
</gene>
<evidence type="ECO:0000313" key="3">
    <source>
        <dbReference type="WBParaSite" id="EgrG_002007900"/>
    </source>
</evidence>
<evidence type="ECO:0000313" key="2">
    <source>
        <dbReference type="Proteomes" id="UP000492820"/>
    </source>
</evidence>
<accession>A0A068WYB6</accession>